<accession>A0A558RC46</accession>
<organism evidence="1 2">
    <name type="scientific">Alterirhizorhabdus solaris</name>
    <dbReference type="NCBI Taxonomy" id="2529389"/>
    <lineage>
        <taxon>Bacteria</taxon>
        <taxon>Pseudomonadati</taxon>
        <taxon>Pseudomonadota</taxon>
        <taxon>Alphaproteobacteria</taxon>
        <taxon>Sphingomonadales</taxon>
        <taxon>Rhizorhabdaceae</taxon>
        <taxon>Alterirhizorhabdus</taxon>
    </lineage>
</organism>
<proteinExistence type="predicted"/>
<dbReference type="Proteomes" id="UP000318681">
    <property type="component" value="Unassembled WGS sequence"/>
</dbReference>
<gene>
    <name evidence="1" type="ORF">FOY91_02425</name>
</gene>
<comment type="caution">
    <text evidence="1">The sequence shown here is derived from an EMBL/GenBank/DDBJ whole genome shotgun (WGS) entry which is preliminary data.</text>
</comment>
<dbReference type="RefSeq" id="WP_145147776.1">
    <property type="nucleotide sequence ID" value="NZ_VNIM01000005.1"/>
</dbReference>
<keyword evidence="2" id="KW-1185">Reference proteome</keyword>
<sequence length="67" mass="7361">MSGFDFDKSGTFGSEKAAGDYAKRNNLSVQDYQIRQAGDGVELEVRRSAVNGDKLHDTGEGRKEGFF</sequence>
<name>A0A558RC46_9SPHN</name>
<dbReference type="OrthoDB" id="7391821at2"/>
<reference evidence="1 2" key="1">
    <citation type="submission" date="2019-07" db="EMBL/GenBank/DDBJ databases">
        <title>Sphingomonas solaris sp. nov., isolated from a solar panel from Boston, Massachusetts.</title>
        <authorList>
            <person name="Tanner K."/>
            <person name="Pascual J."/>
            <person name="Mancuso C."/>
            <person name="Pereto J."/>
            <person name="Khalil A."/>
            <person name="Vilanova C."/>
        </authorList>
    </citation>
    <scope>NUCLEOTIDE SEQUENCE [LARGE SCALE GENOMIC DNA]</scope>
    <source>
        <strain evidence="1 2">R4DWN</strain>
    </source>
</reference>
<dbReference type="EMBL" id="VNIM01000005">
    <property type="protein sequence ID" value="TVV76923.1"/>
    <property type="molecule type" value="Genomic_DNA"/>
</dbReference>
<dbReference type="AlphaFoldDB" id="A0A558RC46"/>
<evidence type="ECO:0000313" key="2">
    <source>
        <dbReference type="Proteomes" id="UP000318681"/>
    </source>
</evidence>
<evidence type="ECO:0000313" key="1">
    <source>
        <dbReference type="EMBL" id="TVV76923.1"/>
    </source>
</evidence>
<protein>
    <submittedName>
        <fullName evidence="1">Uncharacterized protein</fullName>
    </submittedName>
</protein>